<dbReference type="EMBL" id="CAJHJT010000001">
    <property type="protein sequence ID" value="CAD6994502.1"/>
    <property type="molecule type" value="Genomic_DNA"/>
</dbReference>
<proteinExistence type="predicted"/>
<reference evidence="2" key="1">
    <citation type="submission" date="2020-11" db="EMBL/GenBank/DDBJ databases">
        <authorList>
            <person name="Whitehead M."/>
        </authorList>
    </citation>
    <scope>NUCLEOTIDE SEQUENCE</scope>
    <source>
        <strain evidence="2">EGII</strain>
    </source>
</reference>
<accession>A0A811U5K8</accession>
<dbReference type="Pfam" id="PF16027">
    <property type="entry name" value="DUF4786"/>
    <property type="match status" value="1"/>
</dbReference>
<organism evidence="2 3">
    <name type="scientific">Ceratitis capitata</name>
    <name type="common">Mediterranean fruit fly</name>
    <name type="synonym">Tephritis capitata</name>
    <dbReference type="NCBI Taxonomy" id="7213"/>
    <lineage>
        <taxon>Eukaryota</taxon>
        <taxon>Metazoa</taxon>
        <taxon>Ecdysozoa</taxon>
        <taxon>Arthropoda</taxon>
        <taxon>Hexapoda</taxon>
        <taxon>Insecta</taxon>
        <taxon>Pterygota</taxon>
        <taxon>Neoptera</taxon>
        <taxon>Endopterygota</taxon>
        <taxon>Diptera</taxon>
        <taxon>Brachycera</taxon>
        <taxon>Muscomorpha</taxon>
        <taxon>Tephritoidea</taxon>
        <taxon>Tephritidae</taxon>
        <taxon>Ceratitis</taxon>
        <taxon>Ceratitis</taxon>
    </lineage>
</organism>
<name>A0A811U5K8_CERCA</name>
<evidence type="ECO:0000313" key="3">
    <source>
        <dbReference type="Proteomes" id="UP000606786"/>
    </source>
</evidence>
<keyword evidence="3" id="KW-1185">Reference proteome</keyword>
<feature type="transmembrane region" description="Helical" evidence="1">
    <location>
        <begin position="20"/>
        <end position="45"/>
    </location>
</feature>
<comment type="caution">
    <text evidence="2">The sequence shown here is derived from an EMBL/GenBank/DDBJ whole genome shotgun (WGS) entry which is preliminary data.</text>
</comment>
<dbReference type="InterPro" id="IPR031983">
    <property type="entry name" value="DUF4786"/>
</dbReference>
<sequence>MSVSSKHQQFTRKRHFTAIVMFPAIIIYAILITLPHCTLAGSYAFKPNMLSLNVAQHQQQQYQQQNQPMSALASKVLFHSPSIANIYKEMIVSSKPLHLRKHGNGSKAKKTKKDSKIYYIPIPPMPYRYIPGVGLDYQPTKIKPILQETPLASGSMTGLNEIAHVSSGNGGAPTISSQQTTMLNRKSENIFTAFNNDMAAYGGTNINEIQVNPYRPTVSVGGESKFHRMDRGDYFFNGRPFRLQVAHAQPKNQLTPLNLKSKLYFNKKIIY</sequence>
<protein>
    <submittedName>
        <fullName evidence="2">(Mediterranean fruit fly) hypothetical protein</fullName>
    </submittedName>
</protein>
<evidence type="ECO:0000256" key="1">
    <source>
        <dbReference type="SAM" id="Phobius"/>
    </source>
</evidence>
<dbReference type="Proteomes" id="UP000606786">
    <property type="component" value="Unassembled WGS sequence"/>
</dbReference>
<gene>
    <name evidence="2" type="ORF">CCAP1982_LOCUS3247</name>
</gene>
<dbReference type="OrthoDB" id="7700260at2759"/>
<keyword evidence="1" id="KW-1133">Transmembrane helix</keyword>
<evidence type="ECO:0000313" key="2">
    <source>
        <dbReference type="EMBL" id="CAD6994502.1"/>
    </source>
</evidence>
<keyword evidence="1" id="KW-0472">Membrane</keyword>
<dbReference type="AlphaFoldDB" id="A0A811U5K8"/>
<keyword evidence="1" id="KW-0812">Transmembrane</keyword>